<keyword evidence="1" id="KW-0472">Membrane</keyword>
<dbReference type="OrthoDB" id="2876319at2"/>
<name>A0A4Z1DU22_9STRE</name>
<keyword evidence="1" id="KW-1133">Transmembrane helix</keyword>
<proteinExistence type="predicted"/>
<reference evidence="2 3" key="1">
    <citation type="submission" date="2019-04" db="EMBL/GenBank/DDBJ databases">
        <title>Genome sequencing of Streptococcus rubneri DSM 26920(T).</title>
        <authorList>
            <person name="Kook J.-K."/>
            <person name="Park S.-N."/>
            <person name="Lim Y.K."/>
        </authorList>
    </citation>
    <scope>NUCLEOTIDE SEQUENCE [LARGE SCALE GENOMIC DNA]</scope>
    <source>
        <strain evidence="2 3">DSM 26920</strain>
    </source>
</reference>
<dbReference type="Pfam" id="PF10066">
    <property type="entry name" value="DUF2304"/>
    <property type="match status" value="1"/>
</dbReference>
<accession>A0A4Z1DU22</accession>
<dbReference type="RefSeq" id="WP_135782477.1">
    <property type="nucleotide sequence ID" value="NZ_JBDMCE010000011.1"/>
</dbReference>
<keyword evidence="1" id="KW-0812">Transmembrane</keyword>
<feature type="transmembrane region" description="Helical" evidence="1">
    <location>
        <begin position="6"/>
        <end position="22"/>
    </location>
</feature>
<evidence type="ECO:0000313" key="3">
    <source>
        <dbReference type="Proteomes" id="UP000297986"/>
    </source>
</evidence>
<feature type="transmembrane region" description="Helical" evidence="1">
    <location>
        <begin position="57"/>
        <end position="78"/>
    </location>
</feature>
<dbReference type="EMBL" id="SRRP01000001">
    <property type="protein sequence ID" value="TGN92152.1"/>
    <property type="molecule type" value="Genomic_DNA"/>
</dbReference>
<protein>
    <submittedName>
        <fullName evidence="2">DUF2304 domain-containing protein</fullName>
    </submittedName>
</protein>
<comment type="caution">
    <text evidence="2">The sequence shown here is derived from an EMBL/GenBank/DDBJ whole genome shotgun (WGS) entry which is preliminary data.</text>
</comment>
<dbReference type="Proteomes" id="UP000297986">
    <property type="component" value="Unassembled WGS sequence"/>
</dbReference>
<sequence length="109" mass="12557">MLNIWLSLIVIAFLVYILRLVVKQVVEMKNVISWLLLCVLSLPVIWFPRVIEGASKFIGIQVPSNLVFFLGFCLLVYLNFSLTRLTSKQAVQIRQLAQKIALQDKNHEE</sequence>
<gene>
    <name evidence="2" type="ORF">E5S68_04215</name>
</gene>
<feature type="transmembrane region" description="Helical" evidence="1">
    <location>
        <begin position="34"/>
        <end position="51"/>
    </location>
</feature>
<organism evidence="2 3">
    <name type="scientific">Streptococcus rubneri</name>
    <dbReference type="NCBI Taxonomy" id="1234680"/>
    <lineage>
        <taxon>Bacteria</taxon>
        <taxon>Bacillati</taxon>
        <taxon>Bacillota</taxon>
        <taxon>Bacilli</taxon>
        <taxon>Lactobacillales</taxon>
        <taxon>Streptococcaceae</taxon>
        <taxon>Streptococcus</taxon>
    </lineage>
</organism>
<evidence type="ECO:0000256" key="1">
    <source>
        <dbReference type="SAM" id="Phobius"/>
    </source>
</evidence>
<evidence type="ECO:0000313" key="2">
    <source>
        <dbReference type="EMBL" id="TGN92152.1"/>
    </source>
</evidence>
<dbReference type="AlphaFoldDB" id="A0A4Z1DU22"/>
<dbReference type="InterPro" id="IPR019277">
    <property type="entry name" value="DUF2304"/>
</dbReference>
<keyword evidence="3" id="KW-1185">Reference proteome</keyword>